<keyword evidence="3" id="KW-1185">Reference proteome</keyword>
<dbReference type="HOGENOM" id="CLU_2264413_0_0_1"/>
<accession>V2XID1</accession>
<evidence type="ECO:0000313" key="2">
    <source>
        <dbReference type="EMBL" id="ESK92250.1"/>
    </source>
</evidence>
<dbReference type="EMBL" id="AWSO01000297">
    <property type="protein sequence ID" value="ESK92250.1"/>
    <property type="molecule type" value="Genomic_DNA"/>
</dbReference>
<feature type="compositionally biased region" description="Polar residues" evidence="1">
    <location>
        <begin position="1"/>
        <end position="11"/>
    </location>
</feature>
<feature type="region of interest" description="Disordered" evidence="1">
    <location>
        <begin position="1"/>
        <end position="103"/>
    </location>
</feature>
<organism evidence="2 3">
    <name type="scientific">Moniliophthora roreri (strain MCA 2997)</name>
    <name type="common">Cocoa frosty pod rot fungus</name>
    <name type="synonym">Crinipellis roreri</name>
    <dbReference type="NCBI Taxonomy" id="1381753"/>
    <lineage>
        <taxon>Eukaryota</taxon>
        <taxon>Fungi</taxon>
        <taxon>Dikarya</taxon>
        <taxon>Basidiomycota</taxon>
        <taxon>Agaricomycotina</taxon>
        <taxon>Agaricomycetes</taxon>
        <taxon>Agaricomycetidae</taxon>
        <taxon>Agaricales</taxon>
        <taxon>Marasmiineae</taxon>
        <taxon>Marasmiaceae</taxon>
        <taxon>Moniliophthora</taxon>
    </lineage>
</organism>
<protein>
    <submittedName>
        <fullName evidence="2">Uncharacterized protein</fullName>
    </submittedName>
</protein>
<dbReference type="KEGG" id="mrr:Moror_4712"/>
<evidence type="ECO:0000256" key="1">
    <source>
        <dbReference type="SAM" id="MobiDB-lite"/>
    </source>
</evidence>
<comment type="caution">
    <text evidence="2">The sequence shown here is derived from an EMBL/GenBank/DDBJ whole genome shotgun (WGS) entry which is preliminary data.</text>
</comment>
<dbReference type="Proteomes" id="UP000017559">
    <property type="component" value="Unassembled WGS sequence"/>
</dbReference>
<reference evidence="2 3" key="1">
    <citation type="journal article" date="2014" name="BMC Genomics">
        <title>Genome and secretome analysis of the hemibiotrophic fungal pathogen, Moniliophthora roreri, which causes frosty pod rot disease of cacao: mechanisms of the biotrophic and necrotrophic phases.</title>
        <authorList>
            <person name="Meinhardt L.W."/>
            <person name="Costa G.G.L."/>
            <person name="Thomazella D.P.T."/>
            <person name="Teixeira P.J.P.L."/>
            <person name="Carazzolle M.F."/>
            <person name="Schuster S.C."/>
            <person name="Carlson J.E."/>
            <person name="Guiltinan M.J."/>
            <person name="Mieczkowski P."/>
            <person name="Farmer A."/>
            <person name="Ramaraj T."/>
            <person name="Crozier J."/>
            <person name="Davis R.E."/>
            <person name="Shao J."/>
            <person name="Melnick R.L."/>
            <person name="Pereira G.A.G."/>
            <person name="Bailey B.A."/>
        </authorList>
    </citation>
    <scope>NUCLEOTIDE SEQUENCE [LARGE SCALE GENOMIC DNA]</scope>
    <source>
        <strain evidence="2 3">MCA 2997</strain>
    </source>
</reference>
<dbReference type="AlphaFoldDB" id="V2XID1"/>
<name>V2XID1_MONRO</name>
<sequence length="103" mass="10627">MSEWTKTTQRARQIGNLPDDCFLPIPNHGEGPPPSLAHVADSSGIRYSINSEHPPLNAEGENGGPGSNNNDSSENCKDAGVTSVAVQEDTGGGIGGDGADERV</sequence>
<proteinExistence type="predicted"/>
<gene>
    <name evidence="2" type="ORF">Moror_4712</name>
</gene>
<evidence type="ECO:0000313" key="3">
    <source>
        <dbReference type="Proteomes" id="UP000017559"/>
    </source>
</evidence>